<evidence type="ECO:0000313" key="2">
    <source>
        <dbReference type="Proteomes" id="UP001615550"/>
    </source>
</evidence>
<organism evidence="1 2">
    <name type="scientific">Legionella lytica</name>
    <dbReference type="NCBI Taxonomy" id="96232"/>
    <lineage>
        <taxon>Bacteria</taxon>
        <taxon>Pseudomonadati</taxon>
        <taxon>Pseudomonadota</taxon>
        <taxon>Gammaproteobacteria</taxon>
        <taxon>Legionellales</taxon>
        <taxon>Legionellaceae</taxon>
        <taxon>Legionella</taxon>
    </lineage>
</organism>
<protein>
    <submittedName>
        <fullName evidence="1">Uncharacterized protein</fullName>
    </submittedName>
</protein>
<proteinExistence type="predicted"/>
<dbReference type="RefSeq" id="WP_400188511.1">
    <property type="nucleotide sequence ID" value="NZ_JBGORX010000008.1"/>
</dbReference>
<sequence length="199" mass="22610">MIEALQKECARQDIILIPVLITAKVAEEPDSTVDFLFAEMGDLFCGRKQNGQPYEFKRPKDQYTAMRHFQGKIYHEVYNNADPRFNRIASLAPIPLEEDEQNTSPPVHIVGATHPEGPQKPMFYIILLNFYQVSSENVFLIDTQENNRKILKERFGDTTIPVYIKSGPSRELEAVITNFLYAVKLASAIITEGANSVFL</sequence>
<reference evidence="1 2" key="1">
    <citation type="submission" date="2024-08" db="EMBL/GenBank/DDBJ databases">
        <title>Draft Genome Sequence of Legionella lytica strain DSB2004, Isolated From a Fire Sprinkler System.</title>
        <authorList>
            <person name="Everhart A.D."/>
            <person name="Kidane D.T."/>
            <person name="Farone A.L."/>
            <person name="Farone M.B."/>
        </authorList>
    </citation>
    <scope>NUCLEOTIDE SEQUENCE [LARGE SCALE GENOMIC DNA]</scope>
    <source>
        <strain evidence="1 2">DSB2004</strain>
    </source>
</reference>
<accession>A0ABW8DAI2</accession>
<evidence type="ECO:0000313" key="1">
    <source>
        <dbReference type="EMBL" id="MFJ1269698.1"/>
    </source>
</evidence>
<dbReference type="EMBL" id="JBGORX010000008">
    <property type="protein sequence ID" value="MFJ1269698.1"/>
    <property type="molecule type" value="Genomic_DNA"/>
</dbReference>
<name>A0ABW8DAI2_9GAMM</name>
<gene>
    <name evidence="1" type="ORF">ACD661_14130</name>
</gene>
<dbReference type="Proteomes" id="UP001615550">
    <property type="component" value="Unassembled WGS sequence"/>
</dbReference>
<comment type="caution">
    <text evidence="1">The sequence shown here is derived from an EMBL/GenBank/DDBJ whole genome shotgun (WGS) entry which is preliminary data.</text>
</comment>
<keyword evidence="2" id="KW-1185">Reference proteome</keyword>